<name>A0A7J0EM66_9ERIC</name>
<dbReference type="PANTHER" id="PTHR47481:SF22">
    <property type="entry name" value="RETROTRANSPOSON GAG DOMAIN-CONTAINING PROTEIN"/>
    <property type="match status" value="1"/>
</dbReference>
<dbReference type="EMBL" id="BJWL01000005">
    <property type="protein sequence ID" value="GFY87565.1"/>
    <property type="molecule type" value="Genomic_DNA"/>
</dbReference>
<evidence type="ECO:0000256" key="1">
    <source>
        <dbReference type="SAM" id="MobiDB-lite"/>
    </source>
</evidence>
<dbReference type="PANTHER" id="PTHR47481">
    <property type="match status" value="1"/>
</dbReference>
<dbReference type="Proteomes" id="UP000585474">
    <property type="component" value="Unassembled WGS sequence"/>
</dbReference>
<dbReference type="OrthoDB" id="1845088at2759"/>
<dbReference type="AlphaFoldDB" id="A0A7J0EM66"/>
<evidence type="ECO:0000313" key="3">
    <source>
        <dbReference type="Proteomes" id="UP000585474"/>
    </source>
</evidence>
<accession>A0A7J0EM66</accession>
<sequence>MADLTSSSSSACDNNGSKSDTAVFHLLSHLNSLVTVKLDSSNYIIWKSQIQNLIRAAGLSGFLTGSTEVPPREVLDAENNKVPNPNFLKWELIDAHVFSCVTATITPSIYTSILNCTRSKEVWDILEKRFTSLSRSHIHQLKNKLQSANKKGLTMESYLAQIKDLSDQLTLAGSEIHDEDLILQTLNGLPAEYNAFKTSIRTRPYPITMSDFSALLCSEAIHVENVKKSNFPSEIPVAFAMNKGSLNQTQFNSGYSLNNNRGGRNLSRGGYRGGRNNQFRGGFKGRRNILHNNSNGFAGYNGNISSSQSTGSTGFSPNHSGSASVVCQICNKPNHTAIECWYKLDTSYQGAPLTTSTGGNTRAFYSSTSASDSPQWYIDSAATNHMTNELENLQIHQPYQGNDQVLVGNGNTLPIQHTVDN</sequence>
<reference evidence="2 3" key="1">
    <citation type="submission" date="2019-07" db="EMBL/GenBank/DDBJ databases">
        <title>De Novo Assembly of kiwifruit Actinidia rufa.</title>
        <authorList>
            <person name="Sugita-Konishi S."/>
            <person name="Sato K."/>
            <person name="Mori E."/>
            <person name="Abe Y."/>
            <person name="Kisaki G."/>
            <person name="Hamano K."/>
            <person name="Suezawa K."/>
            <person name="Otani M."/>
            <person name="Fukuda T."/>
            <person name="Manabe T."/>
            <person name="Gomi K."/>
            <person name="Tabuchi M."/>
            <person name="Akimitsu K."/>
            <person name="Kataoka I."/>
        </authorList>
    </citation>
    <scope>NUCLEOTIDE SEQUENCE [LARGE SCALE GENOMIC DNA]</scope>
    <source>
        <strain evidence="3">cv. Fuchu</strain>
    </source>
</reference>
<dbReference type="Pfam" id="PF14223">
    <property type="entry name" value="Retrotran_gag_2"/>
    <property type="match status" value="1"/>
</dbReference>
<evidence type="ECO:0000313" key="2">
    <source>
        <dbReference type="EMBL" id="GFY87565.1"/>
    </source>
</evidence>
<protein>
    <recommendedName>
        <fullName evidence="4">Retrotransposon Copia-like N-terminal domain-containing protein</fullName>
    </recommendedName>
</protein>
<keyword evidence="3" id="KW-1185">Reference proteome</keyword>
<organism evidence="2 3">
    <name type="scientific">Actinidia rufa</name>
    <dbReference type="NCBI Taxonomy" id="165716"/>
    <lineage>
        <taxon>Eukaryota</taxon>
        <taxon>Viridiplantae</taxon>
        <taxon>Streptophyta</taxon>
        <taxon>Embryophyta</taxon>
        <taxon>Tracheophyta</taxon>
        <taxon>Spermatophyta</taxon>
        <taxon>Magnoliopsida</taxon>
        <taxon>eudicotyledons</taxon>
        <taxon>Gunneridae</taxon>
        <taxon>Pentapetalae</taxon>
        <taxon>asterids</taxon>
        <taxon>Ericales</taxon>
        <taxon>Actinidiaceae</taxon>
        <taxon>Actinidia</taxon>
    </lineage>
</organism>
<evidence type="ECO:0008006" key="4">
    <source>
        <dbReference type="Google" id="ProtNLM"/>
    </source>
</evidence>
<proteinExistence type="predicted"/>
<comment type="caution">
    <text evidence="2">The sequence shown here is derived from an EMBL/GenBank/DDBJ whole genome shotgun (WGS) entry which is preliminary data.</text>
</comment>
<gene>
    <name evidence="2" type="ORF">Acr_05g0012040</name>
</gene>
<feature type="region of interest" description="Disordered" evidence="1">
    <location>
        <begin position="253"/>
        <end position="277"/>
    </location>
</feature>